<dbReference type="InterPro" id="IPR015421">
    <property type="entry name" value="PyrdxlP-dep_Trfase_major"/>
</dbReference>
<dbReference type="SMART" id="SM00345">
    <property type="entry name" value="HTH_GNTR"/>
    <property type="match status" value="1"/>
</dbReference>
<dbReference type="SUPFAM" id="SSF46785">
    <property type="entry name" value="Winged helix' DNA-binding domain"/>
    <property type="match status" value="1"/>
</dbReference>
<dbReference type="InterPro" id="IPR036390">
    <property type="entry name" value="WH_DNA-bd_sf"/>
</dbReference>
<evidence type="ECO:0000256" key="3">
    <source>
        <dbReference type="ARBA" id="ARBA00023015"/>
    </source>
</evidence>
<evidence type="ECO:0000313" key="7">
    <source>
        <dbReference type="EMBL" id="WPC75473.1"/>
    </source>
</evidence>
<dbReference type="EMBL" id="CP138204">
    <property type="protein sequence ID" value="WPC75473.1"/>
    <property type="molecule type" value="Genomic_DNA"/>
</dbReference>
<dbReference type="InterPro" id="IPR004839">
    <property type="entry name" value="Aminotransferase_I/II_large"/>
</dbReference>
<dbReference type="GO" id="GO:0008483">
    <property type="term" value="F:transaminase activity"/>
    <property type="evidence" value="ECO:0007669"/>
    <property type="project" value="UniProtKB-KW"/>
</dbReference>
<dbReference type="InterPro" id="IPR036388">
    <property type="entry name" value="WH-like_DNA-bd_sf"/>
</dbReference>
<gene>
    <name evidence="7" type="ORF">R8Z52_21325</name>
</gene>
<comment type="similarity">
    <text evidence="1">In the C-terminal section; belongs to the class-I pyridoxal-phosphate-dependent aminotransferase family.</text>
</comment>
<dbReference type="CDD" id="cd00609">
    <property type="entry name" value="AAT_like"/>
    <property type="match status" value="1"/>
</dbReference>
<keyword evidence="8" id="KW-1185">Reference proteome</keyword>
<evidence type="ECO:0000259" key="6">
    <source>
        <dbReference type="PROSITE" id="PS50949"/>
    </source>
</evidence>
<evidence type="ECO:0000256" key="5">
    <source>
        <dbReference type="ARBA" id="ARBA00023163"/>
    </source>
</evidence>
<dbReference type="InterPro" id="IPR000524">
    <property type="entry name" value="Tscrpt_reg_HTH_GntR"/>
</dbReference>
<evidence type="ECO:0000313" key="8">
    <source>
        <dbReference type="Proteomes" id="UP001304071"/>
    </source>
</evidence>
<keyword evidence="3" id="KW-0805">Transcription regulation</keyword>
<dbReference type="PANTHER" id="PTHR46577">
    <property type="entry name" value="HTH-TYPE TRANSCRIPTIONAL REGULATORY PROTEIN GABR"/>
    <property type="match status" value="1"/>
</dbReference>
<accession>A0ABZ0QG67</accession>
<proteinExistence type="inferred from homology"/>
<evidence type="ECO:0000256" key="1">
    <source>
        <dbReference type="ARBA" id="ARBA00005384"/>
    </source>
</evidence>
<keyword evidence="7" id="KW-0808">Transferase</keyword>
<evidence type="ECO:0000256" key="4">
    <source>
        <dbReference type="ARBA" id="ARBA00023125"/>
    </source>
</evidence>
<keyword evidence="2" id="KW-0663">Pyridoxal phosphate</keyword>
<keyword evidence="4" id="KW-0238">DNA-binding</keyword>
<dbReference type="Pfam" id="PF00392">
    <property type="entry name" value="GntR"/>
    <property type="match status" value="1"/>
</dbReference>
<evidence type="ECO:0000256" key="2">
    <source>
        <dbReference type="ARBA" id="ARBA00022898"/>
    </source>
</evidence>
<dbReference type="SUPFAM" id="SSF53383">
    <property type="entry name" value="PLP-dependent transferases"/>
    <property type="match status" value="1"/>
</dbReference>
<feature type="domain" description="HTH gntR-type" evidence="6">
    <location>
        <begin position="16"/>
        <end position="84"/>
    </location>
</feature>
<dbReference type="Gene3D" id="3.40.640.10">
    <property type="entry name" value="Type I PLP-dependent aspartate aminotransferase-like (Major domain)"/>
    <property type="match status" value="1"/>
</dbReference>
<protein>
    <submittedName>
        <fullName evidence="7">Aminotransferase class I/II-fold pyridoxal phosphate-dependent enzyme</fullName>
    </submittedName>
</protein>
<sequence>MEKDISVAHLSDALKGMNIQEITIEMTALIRSGALEIGAKLPSVRSLAEELGMSPASISSVWSTLKKNHLISGSGRNGVWVSGDNPAPRPMRFENVGNFGKKTKVDLTYASPDPRLLPPLSQALLHATQSEDLNSYRREFITPELKRAVQPNWPYKAEEWMATNGGFDALQATISALIQPGTWIAVEDPTTARLLDLIENLGARVVPVECDEQGPLPDSLAQALTHKLAAFVYQPRVHSVTGCCVSASRLAELMPLLAEVPLVIEDDGIGGIATTPALTFGQYYPEKVVHIRTYSKSLGPDLRLAVLSAPKHLAKSIQAYRNFGASWTSRLLQNAAAYLLSNPEVSAHLEQTKQTYLQRRTWLTDALTARNIPYVGEAGLSVWIPVPSEQFALVTLAIHGYAVFPGNRFMKKLATPHIRVATSQLTPTMIKDLVSTIEMCFDIQ</sequence>
<dbReference type="Proteomes" id="UP001304071">
    <property type="component" value="Chromosome 2"/>
</dbReference>
<keyword evidence="7" id="KW-0032">Aminotransferase</keyword>
<dbReference type="InterPro" id="IPR015424">
    <property type="entry name" value="PyrdxlP-dep_Trfase"/>
</dbReference>
<name>A0ABZ0QG67_9VIBR</name>
<organism evidence="7 8">
    <name type="scientific">Vibrio porteresiae DSM 19223</name>
    <dbReference type="NCBI Taxonomy" id="1123496"/>
    <lineage>
        <taxon>Bacteria</taxon>
        <taxon>Pseudomonadati</taxon>
        <taxon>Pseudomonadota</taxon>
        <taxon>Gammaproteobacteria</taxon>
        <taxon>Vibrionales</taxon>
        <taxon>Vibrionaceae</taxon>
        <taxon>Vibrio</taxon>
    </lineage>
</organism>
<dbReference type="PANTHER" id="PTHR46577:SF1">
    <property type="entry name" value="HTH-TYPE TRANSCRIPTIONAL REGULATORY PROTEIN GABR"/>
    <property type="match status" value="1"/>
</dbReference>
<keyword evidence="5" id="KW-0804">Transcription</keyword>
<dbReference type="PROSITE" id="PS50949">
    <property type="entry name" value="HTH_GNTR"/>
    <property type="match status" value="1"/>
</dbReference>
<dbReference type="InterPro" id="IPR051446">
    <property type="entry name" value="HTH_trans_reg/aminotransferase"/>
</dbReference>
<dbReference type="Gene3D" id="1.10.10.10">
    <property type="entry name" value="Winged helix-like DNA-binding domain superfamily/Winged helix DNA-binding domain"/>
    <property type="match status" value="1"/>
</dbReference>
<dbReference type="Pfam" id="PF00155">
    <property type="entry name" value="Aminotran_1_2"/>
    <property type="match status" value="1"/>
</dbReference>
<dbReference type="RefSeq" id="WP_261897458.1">
    <property type="nucleotide sequence ID" value="NZ_AP024896.1"/>
</dbReference>
<reference evidence="7 8" key="1">
    <citation type="submission" date="2023-11" db="EMBL/GenBank/DDBJ databases">
        <title>Plant-associative lifestyle of Vibrio porteresiae and its evolutionary dynamics.</title>
        <authorList>
            <person name="Rameshkumar N."/>
            <person name="Kirti K."/>
        </authorList>
    </citation>
    <scope>NUCLEOTIDE SEQUENCE [LARGE SCALE GENOMIC DNA]</scope>
    <source>
        <strain evidence="7 8">MSSRF30</strain>
    </source>
</reference>